<dbReference type="Pfam" id="PF12796">
    <property type="entry name" value="Ank_2"/>
    <property type="match status" value="3"/>
</dbReference>
<feature type="repeat" description="ANK" evidence="2">
    <location>
        <begin position="927"/>
        <end position="947"/>
    </location>
</feature>
<dbReference type="InterPro" id="IPR000845">
    <property type="entry name" value="Nucleoside_phosphorylase_d"/>
</dbReference>
<reference evidence="6" key="1">
    <citation type="submission" date="2023-06" db="EMBL/GenBank/DDBJ databases">
        <title>Conoideocrella luteorostrata (Hypocreales: Clavicipitaceae), a potential biocontrol fungus for elongate hemlock scale in United States Christmas tree production areas.</title>
        <authorList>
            <person name="Barrett H."/>
            <person name="Lovett B."/>
            <person name="Macias A.M."/>
            <person name="Stajich J.E."/>
            <person name="Kasson M.T."/>
        </authorList>
    </citation>
    <scope>NUCLEOTIDE SEQUENCE</scope>
    <source>
        <strain evidence="6">ARSEF 14590</strain>
    </source>
</reference>
<dbReference type="PANTHER" id="PTHR46082:SF11">
    <property type="entry name" value="AAA+ ATPASE DOMAIN-CONTAINING PROTEIN-RELATED"/>
    <property type="match status" value="1"/>
</dbReference>
<dbReference type="InterPro" id="IPR035994">
    <property type="entry name" value="Nucleoside_phosphorylase_sf"/>
</dbReference>
<dbReference type="SUPFAM" id="SSF52540">
    <property type="entry name" value="P-loop containing nucleoside triphosphate hydrolases"/>
    <property type="match status" value="1"/>
</dbReference>
<organism evidence="6 7">
    <name type="scientific">Conoideocrella luteorostrata</name>
    <dbReference type="NCBI Taxonomy" id="1105319"/>
    <lineage>
        <taxon>Eukaryota</taxon>
        <taxon>Fungi</taxon>
        <taxon>Dikarya</taxon>
        <taxon>Ascomycota</taxon>
        <taxon>Pezizomycotina</taxon>
        <taxon>Sordariomycetes</taxon>
        <taxon>Hypocreomycetidae</taxon>
        <taxon>Hypocreales</taxon>
        <taxon>Clavicipitaceae</taxon>
        <taxon>Conoideocrella</taxon>
    </lineage>
</organism>
<dbReference type="Gene3D" id="1.25.40.20">
    <property type="entry name" value="Ankyrin repeat-containing domain"/>
    <property type="match status" value="1"/>
</dbReference>
<dbReference type="Gene3D" id="3.40.50.1580">
    <property type="entry name" value="Nucleoside phosphorylase domain"/>
    <property type="match status" value="1"/>
</dbReference>
<dbReference type="Gene3D" id="3.40.50.300">
    <property type="entry name" value="P-loop containing nucleotide triphosphate hydrolases"/>
    <property type="match status" value="1"/>
</dbReference>
<dbReference type="PANTHER" id="PTHR46082">
    <property type="entry name" value="ATP/GTP-BINDING PROTEIN-RELATED"/>
    <property type="match status" value="1"/>
</dbReference>
<dbReference type="Proteomes" id="UP001251528">
    <property type="component" value="Unassembled WGS sequence"/>
</dbReference>
<comment type="caution">
    <text evidence="6">The sequence shown here is derived from an EMBL/GenBank/DDBJ whole genome shotgun (WGS) entry which is preliminary data.</text>
</comment>
<feature type="repeat" description="ANK" evidence="2">
    <location>
        <begin position="993"/>
        <end position="1026"/>
    </location>
</feature>
<evidence type="ECO:0000256" key="2">
    <source>
        <dbReference type="PROSITE-ProRule" id="PRU00023"/>
    </source>
</evidence>
<feature type="region of interest" description="Disordered" evidence="3">
    <location>
        <begin position="1"/>
        <end position="22"/>
    </location>
</feature>
<evidence type="ECO:0000313" key="6">
    <source>
        <dbReference type="EMBL" id="KAK2608365.1"/>
    </source>
</evidence>
<gene>
    <name evidence="6" type="ORF">QQS21_003050</name>
</gene>
<evidence type="ECO:0000259" key="5">
    <source>
        <dbReference type="Pfam" id="PF24883"/>
    </source>
</evidence>
<evidence type="ECO:0000256" key="3">
    <source>
        <dbReference type="SAM" id="MobiDB-lite"/>
    </source>
</evidence>
<dbReference type="InterPro" id="IPR036770">
    <property type="entry name" value="Ankyrin_rpt-contain_sf"/>
</dbReference>
<keyword evidence="1" id="KW-0677">Repeat</keyword>
<feature type="domain" description="Nucleoside phosphorylase" evidence="4">
    <location>
        <begin position="46"/>
        <end position="331"/>
    </location>
</feature>
<evidence type="ECO:0008006" key="8">
    <source>
        <dbReference type="Google" id="ProtNLM"/>
    </source>
</evidence>
<dbReference type="SMART" id="SM00248">
    <property type="entry name" value="ANK"/>
    <property type="match status" value="9"/>
</dbReference>
<feature type="repeat" description="ANK" evidence="2">
    <location>
        <begin position="960"/>
        <end position="992"/>
    </location>
</feature>
<evidence type="ECO:0000256" key="1">
    <source>
        <dbReference type="ARBA" id="ARBA00022737"/>
    </source>
</evidence>
<dbReference type="PROSITE" id="PS50088">
    <property type="entry name" value="ANK_REPEAT"/>
    <property type="match status" value="3"/>
</dbReference>
<evidence type="ECO:0000313" key="7">
    <source>
        <dbReference type="Proteomes" id="UP001251528"/>
    </source>
</evidence>
<protein>
    <recommendedName>
        <fullName evidence="8">Nucleoside phosphorylase domain-containing protein</fullName>
    </recommendedName>
</protein>
<dbReference type="AlphaFoldDB" id="A0AAJ0CWR5"/>
<proteinExistence type="predicted"/>
<dbReference type="GO" id="GO:0003824">
    <property type="term" value="F:catalytic activity"/>
    <property type="evidence" value="ECO:0007669"/>
    <property type="project" value="InterPro"/>
</dbReference>
<accession>A0AAJ0CWR5</accession>
<dbReference type="InterPro" id="IPR056884">
    <property type="entry name" value="NPHP3-like_N"/>
</dbReference>
<evidence type="ECO:0000259" key="4">
    <source>
        <dbReference type="Pfam" id="PF01048"/>
    </source>
</evidence>
<feature type="domain" description="Nephrocystin 3-like N-terminal" evidence="5">
    <location>
        <begin position="378"/>
        <end position="560"/>
    </location>
</feature>
<dbReference type="SUPFAM" id="SSF48403">
    <property type="entry name" value="Ankyrin repeat"/>
    <property type="match status" value="2"/>
</dbReference>
<name>A0AAJ0CWR5_9HYPO</name>
<dbReference type="InterPro" id="IPR053137">
    <property type="entry name" value="NLR-like"/>
</dbReference>
<dbReference type="GO" id="GO:0009116">
    <property type="term" value="P:nucleoside metabolic process"/>
    <property type="evidence" value="ECO:0007669"/>
    <property type="project" value="InterPro"/>
</dbReference>
<dbReference type="EMBL" id="JASWJB010000039">
    <property type="protein sequence ID" value="KAK2608365.1"/>
    <property type="molecule type" value="Genomic_DNA"/>
</dbReference>
<dbReference type="Pfam" id="PF01048">
    <property type="entry name" value="PNP_UDP_1"/>
    <property type="match status" value="1"/>
</dbReference>
<sequence length="1200" mass="135457">MTNRSGSDGIDDGRARGPERRRRSFNYGIARPNIVSKSYTHNDYEVGWICALPVEMAAAKAMLDIVHDIPLSRLDDSNAYILGSIGRTNIVIAVLPSGHYGITNATTVASNLRRTFPCITIGLMVGIGGGAPCKVDVRLGDVVVGDRVVQHDFGKISNRGNLERIGVISKPPQRLLTAVAKLRANHESEPSRIPVFLQEMLQENSFMSRYTGIGGLRDNLYQSRYEHIGSSDNCEDCDPSMLVNRPARSSPSPKIHYGTIASGNQVIKHAQTRDCIAHDLGCLCFEMEAAGLMDNYPCLVIRGICDYCDSHKNKHWQEHAAAVAAAYAKELLLVMAEITLDDSELRRWREYQERLRDSLWFERINAHRFNLKKNLTKTCEWLLNHKDYLNWLDPEKSLEHNNFLWIRGKPGAGKSTIMNYACTESTKHESIITLSYFFNARGEDLERSAVGMYRSLLFQLLEAMPTLLGLFNAPQHEGDLKRVHSAILRQSSQAVWPLKLLQDLLCDAIRRLESKQIVLFIDALDECEDGDVEEMLEYFEELLKDATNDGGRIRLCFSSRHYPHIDIQCGRQVTLELQGGHKADIHTYVQAKLKVGKCKLAEEIKTTITDKASGIFMWVVLVIQILNAEYKDGRIFAVRKRLDTIPSKLSDVFKQILERDNKNLADFRLCITWVLFSRRPLKLEEFYFGCVSDLRPDELDVWDPKEITRDDMSRYVLSSSRGLAETTQSKPPVVQFIHESVREFFLNAGIHELWPDIAPADFESASHDRLAHCCYVYFKLKFPDSEKKEALSFSKRYPLMEYSINNLLYHVDRAALQIPQDSFLKNFPLPVWIQKHNMLKSSSVEQYESSADLLYILADRNLPRLVEIALDRDSKIDLRGQRYGYPLFAALAHGYRGVVKALLCRGRSPQDCGFLDRLEYGRAAQSRGQTPLTWAAASGHEEVVKMLQAKKGVDRSPGRDGRTALSWAAGNGHVLVVRQLLETKDIDNTNDDHGRSPLWWAVMNGHQSIIRMLLERTGSDINCRDKKGKTPLCLAATIGDDVVAKLLMAMPLIDVDSHDEGDRTPLWWASMNGHENVVKTLLETRAVNVNARDHNSRTSLWWAVVNGHIGTVKALLATDGIDPDVKDTRGATPLWWAVSKGFDAIAKMLLATGRVSHDLTDSCSRKPSFRGGGMKPRFIFDLLQGELKPEEEDRHSIPGS</sequence>
<dbReference type="InterPro" id="IPR002110">
    <property type="entry name" value="Ankyrin_rpt"/>
</dbReference>
<keyword evidence="2" id="KW-0040">ANK repeat</keyword>
<dbReference type="SUPFAM" id="SSF53167">
    <property type="entry name" value="Purine and uridine phosphorylases"/>
    <property type="match status" value="1"/>
</dbReference>
<keyword evidence="7" id="KW-1185">Reference proteome</keyword>
<dbReference type="Pfam" id="PF24883">
    <property type="entry name" value="NPHP3_N"/>
    <property type="match status" value="1"/>
</dbReference>
<dbReference type="InterPro" id="IPR027417">
    <property type="entry name" value="P-loop_NTPase"/>
</dbReference>
<dbReference type="PROSITE" id="PS50297">
    <property type="entry name" value="ANK_REP_REGION"/>
    <property type="match status" value="2"/>
</dbReference>